<evidence type="ECO:0000256" key="5">
    <source>
        <dbReference type="ARBA" id="ARBA00022840"/>
    </source>
</evidence>
<evidence type="ECO:0000259" key="10">
    <source>
        <dbReference type="PROSITE" id="PS50893"/>
    </source>
</evidence>
<dbReference type="GO" id="GO:0016887">
    <property type="term" value="F:ATP hydrolysis activity"/>
    <property type="evidence" value="ECO:0007669"/>
    <property type="project" value="InterPro"/>
</dbReference>
<dbReference type="Proteomes" id="UP001153069">
    <property type="component" value="Unassembled WGS sequence"/>
</dbReference>
<dbReference type="EMBL" id="CAICTM010000203">
    <property type="protein sequence ID" value="CAB9504643.1"/>
    <property type="molecule type" value="Genomic_DNA"/>
</dbReference>
<keyword evidence="2" id="KW-0813">Transport</keyword>
<keyword evidence="7 9" id="KW-0472">Membrane</keyword>
<dbReference type="PROSITE" id="PS00211">
    <property type="entry name" value="ABC_TRANSPORTER_1"/>
    <property type="match status" value="1"/>
</dbReference>
<dbReference type="PANTHER" id="PTHR48041">
    <property type="entry name" value="ABC TRANSPORTER G FAMILY MEMBER 28"/>
    <property type="match status" value="1"/>
</dbReference>
<evidence type="ECO:0000256" key="1">
    <source>
        <dbReference type="ARBA" id="ARBA00004141"/>
    </source>
</evidence>
<dbReference type="GO" id="GO:0005524">
    <property type="term" value="F:ATP binding"/>
    <property type="evidence" value="ECO:0007669"/>
    <property type="project" value="UniProtKB-KW"/>
</dbReference>
<dbReference type="OrthoDB" id="66620at2759"/>
<dbReference type="PROSITE" id="PS50893">
    <property type="entry name" value="ABC_TRANSPORTER_2"/>
    <property type="match status" value="1"/>
</dbReference>
<evidence type="ECO:0000256" key="9">
    <source>
        <dbReference type="SAM" id="Phobius"/>
    </source>
</evidence>
<evidence type="ECO:0000256" key="6">
    <source>
        <dbReference type="ARBA" id="ARBA00022989"/>
    </source>
</evidence>
<dbReference type="InterPro" id="IPR027417">
    <property type="entry name" value="P-loop_NTPase"/>
</dbReference>
<feature type="transmembrane region" description="Helical" evidence="9">
    <location>
        <begin position="517"/>
        <end position="539"/>
    </location>
</feature>
<organism evidence="11 12">
    <name type="scientific">Seminavis robusta</name>
    <dbReference type="NCBI Taxonomy" id="568900"/>
    <lineage>
        <taxon>Eukaryota</taxon>
        <taxon>Sar</taxon>
        <taxon>Stramenopiles</taxon>
        <taxon>Ochrophyta</taxon>
        <taxon>Bacillariophyta</taxon>
        <taxon>Bacillariophyceae</taxon>
        <taxon>Bacillariophycidae</taxon>
        <taxon>Naviculales</taxon>
        <taxon>Naviculaceae</taxon>
        <taxon>Seminavis</taxon>
    </lineage>
</organism>
<feature type="compositionally biased region" description="Polar residues" evidence="8">
    <location>
        <begin position="725"/>
        <end position="736"/>
    </location>
</feature>
<reference evidence="11" key="1">
    <citation type="submission" date="2020-06" db="EMBL/GenBank/DDBJ databases">
        <authorList>
            <consortium name="Plant Systems Biology data submission"/>
        </authorList>
    </citation>
    <scope>NUCLEOTIDE SEQUENCE</scope>
    <source>
        <strain evidence="11">D6</strain>
    </source>
</reference>
<dbReference type="Pfam" id="PF01061">
    <property type="entry name" value="ABC2_membrane"/>
    <property type="match status" value="1"/>
</dbReference>
<dbReference type="Pfam" id="PF00005">
    <property type="entry name" value="ABC_tran"/>
    <property type="match status" value="1"/>
</dbReference>
<keyword evidence="12" id="KW-1185">Reference proteome</keyword>
<keyword evidence="3 9" id="KW-0812">Transmembrane</keyword>
<evidence type="ECO:0000313" key="11">
    <source>
        <dbReference type="EMBL" id="CAB9504643.1"/>
    </source>
</evidence>
<feature type="region of interest" description="Disordered" evidence="8">
    <location>
        <begin position="711"/>
        <end position="751"/>
    </location>
</feature>
<dbReference type="PANTHER" id="PTHR48041:SF139">
    <property type="entry name" value="PROTEIN SCARLET"/>
    <property type="match status" value="1"/>
</dbReference>
<dbReference type="InterPro" id="IPR003439">
    <property type="entry name" value="ABC_transporter-like_ATP-bd"/>
</dbReference>
<keyword evidence="4" id="KW-0547">Nucleotide-binding</keyword>
<evidence type="ECO:0000256" key="7">
    <source>
        <dbReference type="ARBA" id="ARBA00023136"/>
    </source>
</evidence>
<dbReference type="SMART" id="SM00382">
    <property type="entry name" value="AAA"/>
    <property type="match status" value="1"/>
</dbReference>
<dbReference type="Gene3D" id="3.40.50.300">
    <property type="entry name" value="P-loop containing nucleotide triphosphate hydrolases"/>
    <property type="match status" value="1"/>
</dbReference>
<feature type="transmembrane region" description="Helical" evidence="9">
    <location>
        <begin position="20"/>
        <end position="39"/>
    </location>
</feature>
<dbReference type="SUPFAM" id="SSF52540">
    <property type="entry name" value="P-loop containing nucleoside triphosphate hydrolases"/>
    <property type="match status" value="1"/>
</dbReference>
<feature type="transmembrane region" description="Helical" evidence="9">
    <location>
        <begin position="465"/>
        <end position="488"/>
    </location>
</feature>
<gene>
    <name evidence="11" type="ORF">SEMRO_204_G085770.1</name>
</gene>
<keyword evidence="5" id="KW-0067">ATP-binding</keyword>
<dbReference type="AlphaFoldDB" id="A0A9N8HC22"/>
<proteinExistence type="predicted"/>
<evidence type="ECO:0000256" key="2">
    <source>
        <dbReference type="ARBA" id="ARBA00022448"/>
    </source>
</evidence>
<dbReference type="InterPro" id="IPR043926">
    <property type="entry name" value="ABCG_dom"/>
</dbReference>
<feature type="transmembrane region" description="Helical" evidence="9">
    <location>
        <begin position="545"/>
        <end position="565"/>
    </location>
</feature>
<comment type="subcellular location">
    <subcellularLocation>
        <location evidence="1">Membrane</location>
        <topology evidence="1">Multi-pass membrane protein</topology>
    </subcellularLocation>
</comment>
<dbReference type="InterPro" id="IPR013525">
    <property type="entry name" value="ABC2_TM"/>
</dbReference>
<evidence type="ECO:0000256" key="4">
    <source>
        <dbReference type="ARBA" id="ARBA00022741"/>
    </source>
</evidence>
<evidence type="ECO:0000256" key="8">
    <source>
        <dbReference type="SAM" id="MobiDB-lite"/>
    </source>
</evidence>
<sequence>MTLSSSKNGRLLLTTTRFLLVSSWILGGSLFAWGNAALFKDASTSTGSNGSIPFVRHGGQSDLNDVSSTAGIFWENLSCSTANEVSILNPSSGFVANGQVCGILGPSGSGKSTFLSIMAGRQEASLSVGGFVQHHRQSEFKDPRSASHFSCGPVLPDTVAWLQQQDAFFEQLTVQETLDLAVFLEWPLLPKSQRDGMAQACLEALGLTKVRSRRVGNPTKARASNGATLSGGELRRLSVALELVTQPQLFVCDEPTTGIDSKMSETVMAAIASLAKKQNIPCFCTLHQPRSSIWHMLDVLILMAPGGRVCYVGSCHDSVPYFASLGYNCPNETNPAEYFIDLVSVDTEDPLQAIIDRDRIDRLASAFERYNRPLPKQLKALRLSLPTESRRSSPSTGGRRSPVTTIRRFGALLRRSWRQTYRSVSLNLGRLAISSGTAILLSQIFPSVAAAKGLPPTNNSVTDRICVLTFGVINMFLVSVVKTIDIFSKEKPIVQRERNRNDYTNLEYILSKALSEFPLDAAFTVVFTTTLKLVTGLAIEWKPLSMIFSLMTCSGASLGFLLGGITQGEQAAVTLAMPIVILFMSVGVINPSGVDENEIHNNPLVLQWVKALSPIAAAIEASMVGEFAGVKFANSMFRQVRDLPRMGGLALVKNGDETLAALGLSSVNFDAVVSHLITLNLVNFGLCWLGLSVTSNARVVHWMQNVRKGLLSSPSKKERKKGTSQRRNSAGVNPHSQRGRIPVPQWGLPRP</sequence>
<dbReference type="GO" id="GO:0140359">
    <property type="term" value="F:ABC-type transporter activity"/>
    <property type="evidence" value="ECO:0007669"/>
    <property type="project" value="InterPro"/>
</dbReference>
<dbReference type="Pfam" id="PF19055">
    <property type="entry name" value="ABC2_membrane_7"/>
    <property type="match status" value="1"/>
</dbReference>
<dbReference type="InterPro" id="IPR003593">
    <property type="entry name" value="AAA+_ATPase"/>
</dbReference>
<evidence type="ECO:0000313" key="12">
    <source>
        <dbReference type="Proteomes" id="UP001153069"/>
    </source>
</evidence>
<feature type="transmembrane region" description="Helical" evidence="9">
    <location>
        <begin position="424"/>
        <end position="445"/>
    </location>
</feature>
<name>A0A9N8HC22_9STRA</name>
<feature type="domain" description="ABC transporter" evidence="10">
    <location>
        <begin position="72"/>
        <end position="331"/>
    </location>
</feature>
<dbReference type="InterPro" id="IPR050352">
    <property type="entry name" value="ABCG_transporters"/>
</dbReference>
<keyword evidence="6 9" id="KW-1133">Transmembrane helix</keyword>
<evidence type="ECO:0000256" key="3">
    <source>
        <dbReference type="ARBA" id="ARBA00022692"/>
    </source>
</evidence>
<dbReference type="InterPro" id="IPR017871">
    <property type="entry name" value="ABC_transporter-like_CS"/>
</dbReference>
<comment type="caution">
    <text evidence="11">The sequence shown here is derived from an EMBL/GenBank/DDBJ whole genome shotgun (WGS) entry which is preliminary data.</text>
</comment>
<protein>
    <submittedName>
        <fullName evidence="11">White-brown complex homolog protein 30</fullName>
    </submittedName>
</protein>
<feature type="transmembrane region" description="Helical" evidence="9">
    <location>
        <begin position="572"/>
        <end position="591"/>
    </location>
</feature>
<accession>A0A9N8HC22</accession>
<dbReference type="GO" id="GO:0016020">
    <property type="term" value="C:membrane"/>
    <property type="evidence" value="ECO:0007669"/>
    <property type="project" value="UniProtKB-SubCell"/>
</dbReference>